<dbReference type="EnsemblPlants" id="AUR62036980-RA">
    <property type="protein sequence ID" value="AUR62036980-RA:cds"/>
    <property type="gene ID" value="AUR62036980"/>
</dbReference>
<evidence type="ECO:0000256" key="2">
    <source>
        <dbReference type="ARBA" id="ARBA00023004"/>
    </source>
</evidence>
<dbReference type="Pfam" id="PF14226">
    <property type="entry name" value="DIOX_N"/>
    <property type="match status" value="1"/>
</dbReference>
<reference evidence="5" key="1">
    <citation type="journal article" date="2017" name="Nature">
        <title>The genome of Chenopodium quinoa.</title>
        <authorList>
            <person name="Jarvis D.E."/>
            <person name="Ho Y.S."/>
            <person name="Lightfoot D.J."/>
            <person name="Schmoeckel S.M."/>
            <person name="Li B."/>
            <person name="Borm T.J.A."/>
            <person name="Ohyanagi H."/>
            <person name="Mineta K."/>
            <person name="Michell C.T."/>
            <person name="Saber N."/>
            <person name="Kharbatia N.M."/>
            <person name="Rupper R.R."/>
            <person name="Sharp A.R."/>
            <person name="Dally N."/>
            <person name="Boughton B.A."/>
            <person name="Woo Y.H."/>
            <person name="Gao G."/>
            <person name="Schijlen E.G.W.M."/>
            <person name="Guo X."/>
            <person name="Momin A.A."/>
            <person name="Negrao S."/>
            <person name="Al-Babili S."/>
            <person name="Gehring C."/>
            <person name="Roessner U."/>
            <person name="Jung C."/>
            <person name="Murphy K."/>
            <person name="Arold S.T."/>
            <person name="Gojobori T."/>
            <person name="van der Linden C.G."/>
            <person name="van Loo E.N."/>
            <person name="Jellen E.N."/>
            <person name="Maughan P.J."/>
            <person name="Tester M."/>
        </authorList>
    </citation>
    <scope>NUCLEOTIDE SEQUENCE [LARGE SCALE GENOMIC DNA]</scope>
    <source>
        <strain evidence="5">cv. PI 614886</strain>
    </source>
</reference>
<organism evidence="5 6">
    <name type="scientific">Chenopodium quinoa</name>
    <name type="common">Quinoa</name>
    <dbReference type="NCBI Taxonomy" id="63459"/>
    <lineage>
        <taxon>Eukaryota</taxon>
        <taxon>Viridiplantae</taxon>
        <taxon>Streptophyta</taxon>
        <taxon>Embryophyta</taxon>
        <taxon>Tracheophyta</taxon>
        <taxon>Spermatophyta</taxon>
        <taxon>Magnoliopsida</taxon>
        <taxon>eudicotyledons</taxon>
        <taxon>Gunneridae</taxon>
        <taxon>Pentapetalae</taxon>
        <taxon>Caryophyllales</taxon>
        <taxon>Chenopodiaceae</taxon>
        <taxon>Chenopodioideae</taxon>
        <taxon>Atripliceae</taxon>
        <taxon>Chenopodium</taxon>
    </lineage>
</organism>
<evidence type="ECO:0008006" key="7">
    <source>
        <dbReference type="Google" id="ProtNLM"/>
    </source>
</evidence>
<evidence type="ECO:0000313" key="5">
    <source>
        <dbReference type="EnsemblPlants" id="AUR62036980-RA:cds"/>
    </source>
</evidence>
<dbReference type="Pfam" id="PF03171">
    <property type="entry name" value="2OG-FeII_Oxy"/>
    <property type="match status" value="1"/>
</dbReference>
<dbReference type="GO" id="GO:0046872">
    <property type="term" value="F:metal ion binding"/>
    <property type="evidence" value="ECO:0007669"/>
    <property type="project" value="UniProtKB-KW"/>
</dbReference>
<dbReference type="InterPro" id="IPR027443">
    <property type="entry name" value="IPNS-like_sf"/>
</dbReference>
<dbReference type="Proteomes" id="UP000596660">
    <property type="component" value="Unplaced"/>
</dbReference>
<dbReference type="InterPro" id="IPR050295">
    <property type="entry name" value="Plant_2OG-oxidoreductases"/>
</dbReference>
<feature type="domain" description="Non-haem dioxygenase N-terminal" evidence="4">
    <location>
        <begin position="51"/>
        <end position="160"/>
    </location>
</feature>
<protein>
    <recommendedName>
        <fullName evidence="7">Fe2OG dioxygenase domain-containing protein</fullName>
    </recommendedName>
</protein>
<dbReference type="AlphaFoldDB" id="A0A803MXQ0"/>
<keyword evidence="1" id="KW-0479">Metal-binding</keyword>
<dbReference type="InterPro" id="IPR044861">
    <property type="entry name" value="IPNS-like_FE2OG_OXY"/>
</dbReference>
<dbReference type="SUPFAM" id="SSF51197">
    <property type="entry name" value="Clavaminate synthase-like"/>
    <property type="match status" value="1"/>
</dbReference>
<dbReference type="InterPro" id="IPR026992">
    <property type="entry name" value="DIOX_N"/>
</dbReference>
<keyword evidence="6" id="KW-1185">Reference proteome</keyword>
<dbReference type="PANTHER" id="PTHR47991">
    <property type="entry name" value="OXOGLUTARATE/IRON-DEPENDENT DIOXYGENASE"/>
    <property type="match status" value="1"/>
</dbReference>
<dbReference type="Gramene" id="AUR62036980-RA">
    <property type="protein sequence ID" value="AUR62036980-RA:cds"/>
    <property type="gene ID" value="AUR62036980"/>
</dbReference>
<accession>A0A803MXQ0</accession>
<proteinExistence type="predicted"/>
<reference evidence="5" key="2">
    <citation type="submission" date="2021-03" db="UniProtKB">
        <authorList>
            <consortium name="EnsemblPlants"/>
        </authorList>
    </citation>
    <scope>IDENTIFICATION</scope>
</reference>
<keyword evidence="2" id="KW-0408">Iron</keyword>
<sequence>MAALSPTAALFKPVPEVLKDEGVPSRYIKHNDEDTQEDGDAHVLLPMMDCPIIDLALLLSSPQELAKFHSALNSWDCVQVVNHGMTRSFLDEVRGVIKQFFALPTNEKERYFCKEETRSSDAPLEGYGNDDAYRQKTINWSDNMHLLLFPLPKCNFELWPKKPSNFRTILESYSTKSKILLDTLLRAMARSLKLDENNFFELWGNNKEDTILGRFNFYPRCPISNRVVGLKPHGDGSAITIVLQDNEIEGLQVFKDSKWFRVPIISEAILLFVGDQMEITSNGIFKSPIKLLSAHIMIGVSLAMFCIPNPEKEIGPLKEPINEDRPQSYKRLKDYGKIFFQYYPENDADRLIHTVKINY</sequence>
<evidence type="ECO:0000259" key="4">
    <source>
        <dbReference type="Pfam" id="PF14226"/>
    </source>
</evidence>
<evidence type="ECO:0000256" key="1">
    <source>
        <dbReference type="ARBA" id="ARBA00022723"/>
    </source>
</evidence>
<evidence type="ECO:0000313" key="6">
    <source>
        <dbReference type="Proteomes" id="UP000596660"/>
    </source>
</evidence>
<dbReference type="Gene3D" id="2.60.120.330">
    <property type="entry name" value="B-lactam Antibiotic, Isopenicillin N Synthase, Chain"/>
    <property type="match status" value="1"/>
</dbReference>
<name>A0A803MXQ0_CHEQI</name>
<feature type="domain" description="Isopenicillin N synthase-like Fe(2+) 2OG dioxygenase" evidence="3">
    <location>
        <begin position="214"/>
        <end position="288"/>
    </location>
</feature>
<evidence type="ECO:0000259" key="3">
    <source>
        <dbReference type="Pfam" id="PF03171"/>
    </source>
</evidence>